<dbReference type="InterPro" id="IPR050833">
    <property type="entry name" value="Poly_Biosynth_Transport"/>
</dbReference>
<feature type="transmembrane region" description="Helical" evidence="7">
    <location>
        <begin position="228"/>
        <end position="246"/>
    </location>
</feature>
<feature type="transmembrane region" description="Helical" evidence="7">
    <location>
        <begin position="441"/>
        <end position="463"/>
    </location>
</feature>
<evidence type="ECO:0000256" key="2">
    <source>
        <dbReference type="ARBA" id="ARBA00007430"/>
    </source>
</evidence>
<dbReference type="Pfam" id="PF13440">
    <property type="entry name" value="Polysacc_synt_3"/>
    <property type="match status" value="1"/>
</dbReference>
<evidence type="ECO:0000256" key="7">
    <source>
        <dbReference type="SAM" id="Phobius"/>
    </source>
</evidence>
<sequence length="480" mass="53613">MSLLSNAKWNMASQIFKVLTQIINLVYLAKIIPPEEYGLMAMAMVVFNFGVLLRDLGTSAAIIQRKELSDSLINTIFWLNLFMGIGLAAVVSIFSPVISDIYEQPKLTLVLILLGLTFPLSSSASAHLALLERDSQFKRISIIEVTSALVSLIVAIAMANFGFGVYSLVAQALTLNLMSTIQYWVVSEWRPSIVKFINADELKGLFSFSANLSLFNFVNYFSRNADSFIIGKFMTVTILGSYNLAYRIMLFPLQSLTFVTTRSLYPILSRVQDDNQEIEGIYLNCVFFITLITMPLMGGVALYSEPFIRLVFGPQWHLSADILRLLAPTAIIQAILSTTGSVFMAKGKTNVLMKLGIIGAILQVGSFLIGVNYSISTFSFLYLIANIFNFFPVMYCLAKIINSKISAIFIKIAPIFFSSLIMILSLRLLSFYSPLYEINNIFILACHSLFGLIIYASSIIFFSKTVRKFVFSRVKNFKLG</sequence>
<feature type="transmembrane region" description="Helical" evidence="7">
    <location>
        <begin position="38"/>
        <end position="56"/>
    </location>
</feature>
<evidence type="ECO:0000313" key="8">
    <source>
        <dbReference type="EMBL" id="SCA95951.1"/>
    </source>
</evidence>
<keyword evidence="5 7" id="KW-1133">Transmembrane helix</keyword>
<comment type="similarity">
    <text evidence="2">Belongs to the polysaccharide synthase family.</text>
</comment>
<evidence type="ECO:0000256" key="1">
    <source>
        <dbReference type="ARBA" id="ARBA00004651"/>
    </source>
</evidence>
<feature type="transmembrane region" description="Helical" evidence="7">
    <location>
        <begin position="142"/>
        <end position="159"/>
    </location>
</feature>
<keyword evidence="6 7" id="KW-0472">Membrane</keyword>
<evidence type="ECO:0000256" key="5">
    <source>
        <dbReference type="ARBA" id="ARBA00022989"/>
    </source>
</evidence>
<evidence type="ECO:0000256" key="6">
    <source>
        <dbReference type="ARBA" id="ARBA00023136"/>
    </source>
</evidence>
<feature type="transmembrane region" description="Helical" evidence="7">
    <location>
        <begin position="281"/>
        <end position="302"/>
    </location>
</feature>
<comment type="subcellular location">
    <subcellularLocation>
        <location evidence="1">Cell membrane</location>
        <topology evidence="1">Multi-pass membrane protein</topology>
    </subcellularLocation>
</comment>
<feature type="transmembrane region" description="Helical" evidence="7">
    <location>
        <begin position="322"/>
        <end position="343"/>
    </location>
</feature>
<evidence type="ECO:0000256" key="4">
    <source>
        <dbReference type="ARBA" id="ARBA00022692"/>
    </source>
</evidence>
<protein>
    <submittedName>
        <fullName evidence="8">Flippase</fullName>
    </submittedName>
</protein>
<gene>
    <name evidence="8" type="primary">wzx</name>
    <name evidence="8" type="synonym">KL138_00014</name>
</gene>
<dbReference type="PANTHER" id="PTHR30250:SF10">
    <property type="entry name" value="LIPOPOLYSACCHARIDE BIOSYNTHESIS PROTEIN WZXC"/>
    <property type="match status" value="1"/>
</dbReference>
<keyword evidence="3" id="KW-1003">Cell membrane</keyword>
<keyword evidence="4 7" id="KW-0812">Transmembrane</keyword>
<dbReference type="RefSeq" id="WP_080930663.1">
    <property type="nucleotide sequence ID" value="NZ_JBFZOP010000007.1"/>
</dbReference>
<feature type="transmembrane region" description="Helical" evidence="7">
    <location>
        <begin position="77"/>
        <end position="98"/>
    </location>
</feature>
<feature type="transmembrane region" description="Helical" evidence="7">
    <location>
        <begin position="110"/>
        <end position="130"/>
    </location>
</feature>
<feature type="transmembrane region" description="Helical" evidence="7">
    <location>
        <begin position="408"/>
        <end position="429"/>
    </location>
</feature>
<feature type="transmembrane region" description="Helical" evidence="7">
    <location>
        <begin position="355"/>
        <end position="375"/>
    </location>
</feature>
<reference evidence="8" key="2">
    <citation type="submission" date="2016-08" db="EMBL/GenBank/DDBJ databases">
        <title>Klebsiella loci capsule.</title>
        <authorList>
            <person name="Holt K.E."/>
            <person name="Thomson N.R."/>
        </authorList>
    </citation>
    <scope>NUCLEOTIDE SEQUENCE</scope>
    <source>
        <strain evidence="8">KSB2_3A</strain>
    </source>
</reference>
<dbReference type="GO" id="GO:0005886">
    <property type="term" value="C:plasma membrane"/>
    <property type="evidence" value="ECO:0007669"/>
    <property type="project" value="UniProtKB-SubCell"/>
</dbReference>
<dbReference type="CDD" id="cd13127">
    <property type="entry name" value="MATE_tuaB_like"/>
    <property type="match status" value="1"/>
</dbReference>
<evidence type="ECO:0000256" key="3">
    <source>
        <dbReference type="ARBA" id="ARBA00022475"/>
    </source>
</evidence>
<dbReference type="PANTHER" id="PTHR30250">
    <property type="entry name" value="PST FAMILY PREDICTED COLANIC ACID TRANSPORTER"/>
    <property type="match status" value="1"/>
</dbReference>
<proteinExistence type="inferred from homology"/>
<dbReference type="EMBL" id="LT603714">
    <property type="protein sequence ID" value="SCA95951.1"/>
    <property type="molecule type" value="Genomic_DNA"/>
</dbReference>
<name>A0A1C3T0D2_KLEPN</name>
<reference evidence="8" key="1">
    <citation type="submission" date="2016-07" db="EMBL/GenBank/DDBJ databases">
        <authorList>
            <person name="Informatics P."/>
        </authorList>
    </citation>
    <scope>NUCLEOTIDE SEQUENCE</scope>
    <source>
        <strain evidence="8">KSB2_3A</strain>
    </source>
</reference>
<dbReference type="AlphaFoldDB" id="A0A1C3T0D2"/>
<feature type="transmembrane region" description="Helical" evidence="7">
    <location>
        <begin position="381"/>
        <end position="401"/>
    </location>
</feature>
<organism evidence="8">
    <name type="scientific">Klebsiella pneumoniae</name>
    <dbReference type="NCBI Taxonomy" id="573"/>
    <lineage>
        <taxon>Bacteria</taxon>
        <taxon>Pseudomonadati</taxon>
        <taxon>Pseudomonadota</taxon>
        <taxon>Gammaproteobacteria</taxon>
        <taxon>Enterobacterales</taxon>
        <taxon>Enterobacteriaceae</taxon>
        <taxon>Klebsiella/Raoultella group</taxon>
        <taxon>Klebsiella</taxon>
        <taxon>Klebsiella pneumoniae complex</taxon>
    </lineage>
</organism>
<accession>A0A1C3T0D2</accession>